<dbReference type="PIRSF" id="PIRSF003097">
    <property type="entry name" value="FtsX"/>
    <property type="match status" value="1"/>
</dbReference>
<dbReference type="PANTHER" id="PTHR47755">
    <property type="entry name" value="CELL DIVISION PROTEIN FTSX"/>
    <property type="match status" value="1"/>
</dbReference>
<keyword evidence="6 11" id="KW-0812">Transmembrane</keyword>
<keyword evidence="8 10" id="KW-0472">Membrane</keyword>
<evidence type="ECO:0000256" key="1">
    <source>
        <dbReference type="ARBA" id="ARBA00004651"/>
    </source>
</evidence>
<dbReference type="Pfam" id="PF02687">
    <property type="entry name" value="FtsX"/>
    <property type="match status" value="1"/>
</dbReference>
<feature type="transmembrane region" description="Helical" evidence="11">
    <location>
        <begin position="231"/>
        <end position="253"/>
    </location>
</feature>
<dbReference type="Pfam" id="PF18075">
    <property type="entry name" value="FtsX_ECD"/>
    <property type="match status" value="1"/>
</dbReference>
<evidence type="ECO:0000259" key="13">
    <source>
        <dbReference type="Pfam" id="PF18075"/>
    </source>
</evidence>
<comment type="similarity">
    <text evidence="2 10">Belongs to the ABC-4 integral membrane protein family. FtsX subfamily.</text>
</comment>
<evidence type="ECO:0000256" key="6">
    <source>
        <dbReference type="ARBA" id="ARBA00022692"/>
    </source>
</evidence>
<organism evidence="14 15">
    <name type="scientific">Candidatus Yanofskybacteria bacterium CG10_big_fil_rev_8_21_14_0_10_36_16</name>
    <dbReference type="NCBI Taxonomy" id="1975096"/>
    <lineage>
        <taxon>Bacteria</taxon>
        <taxon>Candidatus Yanofskyibacteriota</taxon>
    </lineage>
</organism>
<evidence type="ECO:0000313" key="14">
    <source>
        <dbReference type="EMBL" id="PJE50762.1"/>
    </source>
</evidence>
<comment type="subcellular location">
    <subcellularLocation>
        <location evidence="1">Cell membrane</location>
        <topology evidence="1">Multi-pass membrane protein</topology>
    </subcellularLocation>
</comment>
<protein>
    <recommendedName>
        <fullName evidence="3 10">Cell division protein FtsX</fullName>
    </recommendedName>
</protein>
<evidence type="ECO:0000256" key="9">
    <source>
        <dbReference type="ARBA" id="ARBA00023306"/>
    </source>
</evidence>
<feature type="domain" description="ABC3 transporter permease C-terminal" evidence="12">
    <location>
        <begin position="183"/>
        <end position="301"/>
    </location>
</feature>
<comment type="caution">
    <text evidence="14">The sequence shown here is derived from an EMBL/GenBank/DDBJ whole genome shotgun (WGS) entry which is preliminary data.</text>
</comment>
<reference evidence="14 15" key="1">
    <citation type="submission" date="2017-09" db="EMBL/GenBank/DDBJ databases">
        <title>Depth-based differentiation of microbial function through sediment-hosted aquifers and enrichment of novel symbionts in the deep terrestrial subsurface.</title>
        <authorList>
            <person name="Probst A.J."/>
            <person name="Ladd B."/>
            <person name="Jarett J.K."/>
            <person name="Geller-Mcgrath D.E."/>
            <person name="Sieber C.M."/>
            <person name="Emerson J.B."/>
            <person name="Anantharaman K."/>
            <person name="Thomas B.C."/>
            <person name="Malmstrom R."/>
            <person name="Stieglmeier M."/>
            <person name="Klingl A."/>
            <person name="Woyke T."/>
            <person name="Ryan C.M."/>
            <person name="Banfield J.F."/>
        </authorList>
    </citation>
    <scope>NUCLEOTIDE SEQUENCE [LARGE SCALE GENOMIC DNA]</scope>
    <source>
        <strain evidence="14">CG10_big_fil_rev_8_21_14_0_10_36_16</strain>
    </source>
</reference>
<evidence type="ECO:0000313" key="15">
    <source>
        <dbReference type="Proteomes" id="UP000228496"/>
    </source>
</evidence>
<evidence type="ECO:0000256" key="7">
    <source>
        <dbReference type="ARBA" id="ARBA00022989"/>
    </source>
</evidence>
<keyword evidence="4 10" id="KW-1003">Cell membrane</keyword>
<keyword evidence="7 11" id="KW-1133">Transmembrane helix</keyword>
<dbReference type="InterPro" id="IPR003838">
    <property type="entry name" value="ABC3_permease_C"/>
</dbReference>
<dbReference type="Proteomes" id="UP000228496">
    <property type="component" value="Unassembled WGS sequence"/>
</dbReference>
<gene>
    <name evidence="14" type="ORF">COV29_03460</name>
</gene>
<dbReference type="GO" id="GO:0051301">
    <property type="term" value="P:cell division"/>
    <property type="evidence" value="ECO:0007669"/>
    <property type="project" value="UniProtKB-KW"/>
</dbReference>
<feature type="transmembrane region" description="Helical" evidence="11">
    <location>
        <begin position="21"/>
        <end position="43"/>
    </location>
</feature>
<evidence type="ECO:0000256" key="5">
    <source>
        <dbReference type="ARBA" id="ARBA00022618"/>
    </source>
</evidence>
<dbReference type="AlphaFoldDB" id="A0A2J0Q7D5"/>
<dbReference type="EMBL" id="PCXQ01000005">
    <property type="protein sequence ID" value="PJE50762.1"/>
    <property type="molecule type" value="Genomic_DNA"/>
</dbReference>
<dbReference type="InterPro" id="IPR004513">
    <property type="entry name" value="FtsX"/>
</dbReference>
<dbReference type="GO" id="GO:0005886">
    <property type="term" value="C:plasma membrane"/>
    <property type="evidence" value="ECO:0007669"/>
    <property type="project" value="UniProtKB-SubCell"/>
</dbReference>
<evidence type="ECO:0000256" key="4">
    <source>
        <dbReference type="ARBA" id="ARBA00022475"/>
    </source>
</evidence>
<name>A0A2J0Q7D5_9BACT</name>
<dbReference type="InterPro" id="IPR040690">
    <property type="entry name" value="FtsX_ECD"/>
</dbReference>
<evidence type="ECO:0000256" key="3">
    <source>
        <dbReference type="ARBA" id="ARBA00021907"/>
    </source>
</evidence>
<proteinExistence type="inferred from homology"/>
<evidence type="ECO:0000256" key="2">
    <source>
        <dbReference type="ARBA" id="ARBA00007379"/>
    </source>
</evidence>
<keyword evidence="9 10" id="KW-0131">Cell cycle</keyword>
<accession>A0A2J0Q7D5</accession>
<feature type="transmembrane region" description="Helical" evidence="11">
    <location>
        <begin position="273"/>
        <end position="296"/>
    </location>
</feature>
<sequence length="302" mass="33865">MSVNLKRIISSGWTNFKRNSFLSFGTTGVMTLTLLLLLGLLFFQFMTSQVVAELESKVDISAYFKQDAPEDIITSVREELETLPEIDFVEYTSRDEALAEFKERHADNELIQESLAQLEENPLQASLNIKAVDSTQYASIAGFLDDHKFRASIEKINFFENELVITRINKISNGIKTWGLIGTIMLVAIAIMVTFNTIRLTIYSQKQEIEIMRLVGASNWHIRGPYLVEGAFYGIFAAIFALAVAYPSILVSSDKINVFAPSINLLAYFTANLWQVLVALFVAGILLGMISSTIAMNRHLKI</sequence>
<evidence type="ECO:0000259" key="12">
    <source>
        <dbReference type="Pfam" id="PF02687"/>
    </source>
</evidence>
<evidence type="ECO:0000256" key="11">
    <source>
        <dbReference type="SAM" id="Phobius"/>
    </source>
</evidence>
<keyword evidence="5 10" id="KW-0132">Cell division</keyword>
<feature type="transmembrane region" description="Helical" evidence="11">
    <location>
        <begin position="178"/>
        <end position="198"/>
    </location>
</feature>
<dbReference type="PANTHER" id="PTHR47755:SF1">
    <property type="entry name" value="CELL DIVISION PROTEIN FTSX"/>
    <property type="match status" value="1"/>
</dbReference>
<evidence type="ECO:0000256" key="8">
    <source>
        <dbReference type="ARBA" id="ARBA00023136"/>
    </source>
</evidence>
<dbReference type="Gene3D" id="3.30.70.3040">
    <property type="match status" value="1"/>
</dbReference>
<feature type="domain" description="FtsX extracellular" evidence="13">
    <location>
        <begin position="58"/>
        <end position="144"/>
    </location>
</feature>
<evidence type="ECO:0000256" key="10">
    <source>
        <dbReference type="PIRNR" id="PIRNR003097"/>
    </source>
</evidence>